<gene>
    <name evidence="2" type="ORF">ACFO4E_20425</name>
</gene>
<dbReference type="Gene3D" id="3.30.450.180">
    <property type="match status" value="1"/>
</dbReference>
<dbReference type="InterPro" id="IPR041413">
    <property type="entry name" value="MLTR_LBD"/>
</dbReference>
<accession>A0ABV9E0W3</accession>
<dbReference type="Pfam" id="PF17765">
    <property type="entry name" value="MLTR_LBD"/>
    <property type="match status" value="1"/>
</dbReference>
<dbReference type="PROSITE" id="PS50943">
    <property type="entry name" value="HTH_CROC1"/>
    <property type="match status" value="1"/>
</dbReference>
<reference evidence="3" key="1">
    <citation type="journal article" date="2019" name="Int. J. Syst. Evol. Microbiol.">
        <title>The Global Catalogue of Microorganisms (GCM) 10K type strain sequencing project: providing services to taxonomists for standard genome sequencing and annotation.</title>
        <authorList>
            <consortium name="The Broad Institute Genomics Platform"/>
            <consortium name="The Broad Institute Genome Sequencing Center for Infectious Disease"/>
            <person name="Wu L."/>
            <person name="Ma J."/>
        </authorList>
    </citation>
    <scope>NUCLEOTIDE SEQUENCE [LARGE SCALE GENOMIC DNA]</scope>
    <source>
        <strain evidence="3">XZYJ18</strain>
    </source>
</reference>
<evidence type="ECO:0000313" key="2">
    <source>
        <dbReference type="EMBL" id="MFC4564234.1"/>
    </source>
</evidence>
<dbReference type="InterPro" id="IPR001387">
    <property type="entry name" value="Cro/C1-type_HTH"/>
</dbReference>
<keyword evidence="3" id="KW-1185">Reference proteome</keyword>
<sequence>MAESATALGAFLRARRGRIGPIEAGLHDSGHRRTPGLRREEVAQLAGVSVGYYTRLEQGRSSRPSPRVVAALARALMLSTAERVHLAGLAGVAVPGDAPGTAEDVPPLVHRLLETVLPAPAYVIDTRLDLLAWNRSAAALFTDFAELPAHRRNVVWLMLRDETVRSRFVDPGASARLMVTALRRLAGGDAADARASALVGELRRTSPEFRAWWGGHDRVRCDTGCLDLRHPGVGRVRLDFQALALPDGSGRLLTVFTARPESPDQAAVELLASLAAE</sequence>
<dbReference type="SUPFAM" id="SSF47413">
    <property type="entry name" value="lambda repressor-like DNA-binding domains"/>
    <property type="match status" value="1"/>
</dbReference>
<dbReference type="Pfam" id="PF13560">
    <property type="entry name" value="HTH_31"/>
    <property type="match status" value="1"/>
</dbReference>
<dbReference type="EMBL" id="JBHSFQ010000022">
    <property type="protein sequence ID" value="MFC4564234.1"/>
    <property type="molecule type" value="Genomic_DNA"/>
</dbReference>
<name>A0ABV9E0W3_9ACTN</name>
<dbReference type="SMART" id="SM00530">
    <property type="entry name" value="HTH_XRE"/>
    <property type="match status" value="1"/>
</dbReference>
<dbReference type="PANTHER" id="PTHR35010">
    <property type="entry name" value="BLL4672 PROTEIN-RELATED"/>
    <property type="match status" value="1"/>
</dbReference>
<dbReference type="PANTHER" id="PTHR35010:SF2">
    <property type="entry name" value="BLL4672 PROTEIN"/>
    <property type="match status" value="1"/>
</dbReference>
<dbReference type="RefSeq" id="WP_378577153.1">
    <property type="nucleotide sequence ID" value="NZ_JBHSFQ010000022.1"/>
</dbReference>
<evidence type="ECO:0000259" key="1">
    <source>
        <dbReference type="PROSITE" id="PS50943"/>
    </source>
</evidence>
<organism evidence="2 3">
    <name type="scientific">Nocardiopsis mangrovi</name>
    <dbReference type="NCBI Taxonomy" id="1179818"/>
    <lineage>
        <taxon>Bacteria</taxon>
        <taxon>Bacillati</taxon>
        <taxon>Actinomycetota</taxon>
        <taxon>Actinomycetes</taxon>
        <taxon>Streptosporangiales</taxon>
        <taxon>Nocardiopsidaceae</taxon>
        <taxon>Nocardiopsis</taxon>
    </lineage>
</organism>
<dbReference type="InterPro" id="IPR010982">
    <property type="entry name" value="Lambda_DNA-bd_dom_sf"/>
</dbReference>
<comment type="caution">
    <text evidence="2">The sequence shown here is derived from an EMBL/GenBank/DDBJ whole genome shotgun (WGS) entry which is preliminary data.</text>
</comment>
<dbReference type="Gene3D" id="1.10.260.40">
    <property type="entry name" value="lambda repressor-like DNA-binding domains"/>
    <property type="match status" value="1"/>
</dbReference>
<feature type="domain" description="HTH cro/C1-type" evidence="1">
    <location>
        <begin position="36"/>
        <end position="83"/>
    </location>
</feature>
<dbReference type="CDD" id="cd00093">
    <property type="entry name" value="HTH_XRE"/>
    <property type="match status" value="1"/>
</dbReference>
<evidence type="ECO:0000313" key="3">
    <source>
        <dbReference type="Proteomes" id="UP001595923"/>
    </source>
</evidence>
<protein>
    <submittedName>
        <fullName evidence="2">Helix-turn-helix transcriptional regulator</fullName>
    </submittedName>
</protein>
<dbReference type="Proteomes" id="UP001595923">
    <property type="component" value="Unassembled WGS sequence"/>
</dbReference>
<proteinExistence type="predicted"/>